<dbReference type="RefSeq" id="WP_208925322.1">
    <property type="nucleotide sequence ID" value="NZ_LK996017.1"/>
</dbReference>
<dbReference type="PATRIC" id="fig|49338.4.peg.917"/>
<evidence type="ECO:0000313" key="1">
    <source>
        <dbReference type="EMBL" id="CDX00740.1"/>
    </source>
</evidence>
<proteinExistence type="predicted"/>
<sequence>MSLSQKTDQIYRIIVAEVRTARRQAQIPDLVSIVAGLKSDLDRDVLAGRFSDREACEMRQAIKIAGEQARVNWASI</sequence>
<name>A0A098AXA8_DESHA</name>
<dbReference type="AlphaFoldDB" id="A0A098AXA8"/>
<reference evidence="1" key="1">
    <citation type="submission" date="2014-07" db="EMBL/GenBank/DDBJ databases">
        <authorList>
            <person name="Hornung V.Bastian."/>
        </authorList>
    </citation>
    <scope>NUCLEOTIDE SEQUENCE</scope>
    <source>
        <strain evidence="1">PCE-S</strain>
    </source>
</reference>
<dbReference type="EMBL" id="LK996017">
    <property type="protein sequence ID" value="CDX00740.1"/>
    <property type="molecule type" value="Genomic_DNA"/>
</dbReference>
<gene>
    <name evidence="1" type="ORF">DPCES_0853</name>
</gene>
<organism evidence="1">
    <name type="scientific">Desulfitobacterium hafniense</name>
    <name type="common">Desulfitobacterium frappieri</name>
    <dbReference type="NCBI Taxonomy" id="49338"/>
    <lineage>
        <taxon>Bacteria</taxon>
        <taxon>Bacillati</taxon>
        <taxon>Bacillota</taxon>
        <taxon>Clostridia</taxon>
        <taxon>Eubacteriales</taxon>
        <taxon>Desulfitobacteriaceae</taxon>
        <taxon>Desulfitobacterium</taxon>
    </lineage>
</organism>
<protein>
    <submittedName>
        <fullName evidence="1">Uncharacterized protein</fullName>
    </submittedName>
</protein>
<accession>A0A098AXA8</accession>